<dbReference type="EMBL" id="HE580267">
    <property type="protein sequence ID" value="CCD22285.1"/>
    <property type="molecule type" value="Genomic_DNA"/>
</dbReference>
<evidence type="ECO:0000313" key="2">
    <source>
        <dbReference type="EMBL" id="CCD22285.1"/>
    </source>
</evidence>
<dbReference type="Pfam" id="PF22044">
    <property type="entry name" value="SPO24"/>
    <property type="match status" value="1"/>
</dbReference>
<dbReference type="InterPro" id="IPR054415">
    <property type="entry name" value="SPO24"/>
</dbReference>
<dbReference type="HOGENOM" id="CLU_195455_0_0_1"/>
<evidence type="ECO:0000313" key="3">
    <source>
        <dbReference type="Proteomes" id="UP000000689"/>
    </source>
</evidence>
<dbReference type="AlphaFoldDB" id="G0W397"/>
<sequence>MLTYLPLLTSETSEPFIIPNISPVSQPNSRKNSTTEDESTINEKSIFLNGLESNLLKLPQLKDNDATTVAHDTIRKNSLTLL</sequence>
<proteinExistence type="predicted"/>
<protein>
    <submittedName>
        <fullName evidence="2">Uncharacterized protein</fullName>
    </submittedName>
</protein>
<keyword evidence="3" id="KW-1185">Reference proteome</keyword>
<name>G0W397_NAUDC</name>
<gene>
    <name evidence="2" type="primary">NDAI0A01270</name>
    <name evidence="2" type="ordered locus">NDAI_0A01270</name>
</gene>
<dbReference type="GeneID" id="11493791"/>
<dbReference type="OrthoDB" id="4068688at2759"/>
<dbReference type="KEGG" id="ndi:NDAI_0A01270"/>
<organism evidence="2 3">
    <name type="scientific">Naumovozyma dairenensis (strain ATCC 10597 / BCRC 20456 / CBS 421 / NBRC 0211 / NRRL Y-12639)</name>
    <name type="common">Saccharomyces dairenensis</name>
    <dbReference type="NCBI Taxonomy" id="1071378"/>
    <lineage>
        <taxon>Eukaryota</taxon>
        <taxon>Fungi</taxon>
        <taxon>Dikarya</taxon>
        <taxon>Ascomycota</taxon>
        <taxon>Saccharomycotina</taxon>
        <taxon>Saccharomycetes</taxon>
        <taxon>Saccharomycetales</taxon>
        <taxon>Saccharomycetaceae</taxon>
        <taxon>Naumovozyma</taxon>
    </lineage>
</organism>
<evidence type="ECO:0000256" key="1">
    <source>
        <dbReference type="SAM" id="MobiDB-lite"/>
    </source>
</evidence>
<accession>G0W397</accession>
<feature type="region of interest" description="Disordered" evidence="1">
    <location>
        <begin position="18"/>
        <end position="41"/>
    </location>
</feature>
<dbReference type="RefSeq" id="XP_003667528.1">
    <property type="nucleotide sequence ID" value="XM_003667480.1"/>
</dbReference>
<dbReference type="Proteomes" id="UP000000689">
    <property type="component" value="Chromosome 1"/>
</dbReference>
<reference evidence="2 3" key="1">
    <citation type="journal article" date="2011" name="Proc. Natl. Acad. Sci. U.S.A.">
        <title>Evolutionary erosion of yeast sex chromosomes by mating-type switching accidents.</title>
        <authorList>
            <person name="Gordon J.L."/>
            <person name="Armisen D."/>
            <person name="Proux-Wera E."/>
            <person name="Oheigeartaigh S.S."/>
            <person name="Byrne K.P."/>
            <person name="Wolfe K.H."/>
        </authorList>
    </citation>
    <scope>NUCLEOTIDE SEQUENCE [LARGE SCALE GENOMIC DNA]</scope>
    <source>
        <strain evidence="3">ATCC 10597 / BCRC 20456 / CBS 421 / NBRC 0211 / NRRL Y-12639</strain>
    </source>
</reference>
<feature type="compositionally biased region" description="Polar residues" evidence="1">
    <location>
        <begin position="22"/>
        <end position="32"/>
    </location>
</feature>